<evidence type="ECO:0000313" key="2">
    <source>
        <dbReference type="Proteomes" id="UP000283341"/>
    </source>
</evidence>
<dbReference type="EMBL" id="QRVJ01000003">
    <property type="protein sequence ID" value="RGS38573.1"/>
    <property type="molecule type" value="Genomic_DNA"/>
</dbReference>
<reference evidence="1 2" key="1">
    <citation type="submission" date="2018-08" db="EMBL/GenBank/DDBJ databases">
        <title>A genome reference for cultivated species of the human gut microbiota.</title>
        <authorList>
            <person name="Zou Y."/>
            <person name="Xue W."/>
            <person name="Luo G."/>
        </authorList>
    </citation>
    <scope>NUCLEOTIDE SEQUENCE [LARGE SCALE GENOMIC DNA]</scope>
    <source>
        <strain evidence="1 2">AF22-3AC</strain>
    </source>
</reference>
<organism evidence="1 2">
    <name type="scientific">Bacteroides cellulosilyticus</name>
    <dbReference type="NCBI Taxonomy" id="246787"/>
    <lineage>
        <taxon>Bacteria</taxon>
        <taxon>Pseudomonadati</taxon>
        <taxon>Bacteroidota</taxon>
        <taxon>Bacteroidia</taxon>
        <taxon>Bacteroidales</taxon>
        <taxon>Bacteroidaceae</taxon>
        <taxon>Bacteroides</taxon>
    </lineage>
</organism>
<name>A0A412ILI8_9BACE</name>
<accession>A0A412ILI8</accession>
<sequence length="255" mass="29998">MCKIKEYTKNVNSLNESISFRMDFFSVPSFKNEFVENIGEILGFPCFQERLITEEEKQKIDIDSVVNTLDNSIEEIISKKIYKYFDFKISNIDCELYISHYYIFLYIDYSGYDGDGDYLAEVCNIFNQLREFSSKLTPQKLSFITSYHAQADEGQLWKVFDKEAFPLMESDNLVNGRYADQHEYEALSIYLVREIRKGYDKETQNIIYDVNVTSYATRVINSIKNIDFNDIFSQMLDNSHKEVTRCFTPKFIGSH</sequence>
<comment type="caution">
    <text evidence="1">The sequence shown here is derived from an EMBL/GenBank/DDBJ whole genome shotgun (WGS) entry which is preliminary data.</text>
</comment>
<dbReference type="RefSeq" id="WP_025725673.1">
    <property type="nucleotide sequence ID" value="NZ_DAWEQE010000001.1"/>
</dbReference>
<protein>
    <submittedName>
        <fullName evidence="1">Uncharacterized protein</fullName>
    </submittedName>
</protein>
<dbReference type="Proteomes" id="UP000283341">
    <property type="component" value="Unassembled WGS sequence"/>
</dbReference>
<evidence type="ECO:0000313" key="1">
    <source>
        <dbReference type="EMBL" id="RGS38573.1"/>
    </source>
</evidence>
<gene>
    <name evidence="1" type="ORF">DWX97_06245</name>
</gene>
<dbReference type="AlphaFoldDB" id="A0A412ILI8"/>
<proteinExistence type="predicted"/>